<evidence type="ECO:0000313" key="1">
    <source>
        <dbReference type="EMBL" id="QHU00322.1"/>
    </source>
</evidence>
<organism evidence="1">
    <name type="scientific">viral metagenome</name>
    <dbReference type="NCBI Taxonomy" id="1070528"/>
    <lineage>
        <taxon>unclassified sequences</taxon>
        <taxon>metagenomes</taxon>
        <taxon>organismal metagenomes</taxon>
    </lineage>
</organism>
<reference evidence="1" key="1">
    <citation type="journal article" date="2020" name="Nature">
        <title>Giant virus diversity and host interactions through global metagenomics.</title>
        <authorList>
            <person name="Schulz F."/>
            <person name="Roux S."/>
            <person name="Paez-Espino D."/>
            <person name="Jungbluth S."/>
            <person name="Walsh D.A."/>
            <person name="Denef V.J."/>
            <person name="McMahon K.D."/>
            <person name="Konstantinidis K.T."/>
            <person name="Eloe-Fadrosh E.A."/>
            <person name="Kyrpides N.C."/>
            <person name="Woyke T."/>
        </authorList>
    </citation>
    <scope>NUCLEOTIDE SEQUENCE</scope>
    <source>
        <strain evidence="1">GVMAG-M-3300025860-12</strain>
    </source>
</reference>
<dbReference type="AlphaFoldDB" id="A0A6C0J3W0"/>
<sequence length="128" mass="14695">MSKPLSTFVQTLVDDPAFVDSIEDNIKNIMADGKVTMADMPEIIEMATNCYNNLSKVHLTYEELPDVLKEIICYILNKYELVPEEEEKQFMKMIDTGINLIMLSPKVKKCCLSVWNKLSCKGKKQQKK</sequence>
<dbReference type="EMBL" id="MN740326">
    <property type="protein sequence ID" value="QHU00322.1"/>
    <property type="molecule type" value="Genomic_DNA"/>
</dbReference>
<protein>
    <submittedName>
        <fullName evidence="1">Uncharacterized protein</fullName>
    </submittedName>
</protein>
<proteinExistence type="predicted"/>
<accession>A0A6C0J3W0</accession>
<name>A0A6C0J3W0_9ZZZZ</name>